<dbReference type="InterPro" id="IPR019378">
    <property type="entry name" value="GDP-Fuc_O-FucTrfase"/>
</dbReference>
<keyword evidence="4" id="KW-0472">Membrane</keyword>
<dbReference type="STRING" id="1314776.A0A166F1F9"/>
<proteinExistence type="predicted"/>
<dbReference type="Pfam" id="PF10250">
    <property type="entry name" value="O-FucT"/>
    <property type="match status" value="1"/>
</dbReference>
<dbReference type="OrthoDB" id="423313at2759"/>
<evidence type="ECO:0000313" key="6">
    <source>
        <dbReference type="Proteomes" id="UP000076798"/>
    </source>
</evidence>
<keyword evidence="3" id="KW-0119">Carbohydrate metabolism</keyword>
<dbReference type="Gene3D" id="3.40.50.11350">
    <property type="match status" value="1"/>
</dbReference>
<keyword evidence="4" id="KW-0812">Transmembrane</keyword>
<keyword evidence="4" id="KW-1133">Transmembrane helix</keyword>
<evidence type="ECO:0000256" key="3">
    <source>
        <dbReference type="ARBA" id="ARBA00023277"/>
    </source>
</evidence>
<dbReference type="GO" id="GO:0016740">
    <property type="term" value="F:transferase activity"/>
    <property type="evidence" value="ECO:0007669"/>
    <property type="project" value="UniProtKB-KW"/>
</dbReference>
<sequence length="505" mass="57504">MYFRGRTLWGILCLFSVFTLSSLNYFYELHKTVRDYIPGYRVNELRNDSQVSSTIPSHLSLPLQPGPVTAKFRDALLPDHKYITTFPDAGWTNDVMNTAHLLVLSFLTRRTPILPPFHPSHVGREAGIIPFSDVFDIDRLSRAMNIPILEWHQIKNTSDEEHYANPATRGYYGGEKEELGCWTVWPSQRADGASPRGRSSQILSLDISWTPVPFVPYPRTPGIDWSITALANLGYSFGRAEAIDYARDWWRTDLGKKYAARPELKTAPLPDKIPWPNSLGNQIDPDDQLSCFDFIYYIRVDTGNPWWDESGMFWNTVGTHMHWTPLINSIARNILNDLLDISAPPLVPLSQEPTTPMPEYIAIHARRGDFARICAPYNREDCLPSIAILNRRVSEIRLELEDKGFRNTDSLKVILLTDEPHSSENFWADATALGWLWVDHDKYRTEELYGRWFPMLVDACLQSSAVGFVGTEGSTMSNIARRRVIDWSGGAGTMVRWGNPTADNH</sequence>
<protein>
    <submittedName>
        <fullName evidence="5">Uncharacterized protein</fullName>
    </submittedName>
</protein>
<evidence type="ECO:0000256" key="2">
    <source>
        <dbReference type="ARBA" id="ARBA00023253"/>
    </source>
</evidence>
<dbReference type="EMBL" id="KV428036">
    <property type="protein sequence ID" value="KZT40174.1"/>
    <property type="molecule type" value="Genomic_DNA"/>
</dbReference>
<dbReference type="AlphaFoldDB" id="A0A166F1F9"/>
<name>A0A166F1F9_9AGAM</name>
<dbReference type="Proteomes" id="UP000076798">
    <property type="component" value="Unassembled WGS sequence"/>
</dbReference>
<dbReference type="CDD" id="cd11296">
    <property type="entry name" value="O-FucT_like"/>
    <property type="match status" value="1"/>
</dbReference>
<accession>A0A166F1F9</accession>
<keyword evidence="1" id="KW-0808">Transferase</keyword>
<organism evidence="5 6">
    <name type="scientific">Sistotremastrum suecicum HHB10207 ss-3</name>
    <dbReference type="NCBI Taxonomy" id="1314776"/>
    <lineage>
        <taxon>Eukaryota</taxon>
        <taxon>Fungi</taxon>
        <taxon>Dikarya</taxon>
        <taxon>Basidiomycota</taxon>
        <taxon>Agaricomycotina</taxon>
        <taxon>Agaricomycetes</taxon>
        <taxon>Sistotremastrales</taxon>
        <taxon>Sistotremastraceae</taxon>
        <taxon>Sistotremastrum</taxon>
    </lineage>
</organism>
<evidence type="ECO:0000256" key="4">
    <source>
        <dbReference type="SAM" id="Phobius"/>
    </source>
</evidence>
<keyword evidence="6" id="KW-1185">Reference proteome</keyword>
<evidence type="ECO:0000256" key="1">
    <source>
        <dbReference type="ARBA" id="ARBA00022679"/>
    </source>
</evidence>
<feature type="transmembrane region" description="Helical" evidence="4">
    <location>
        <begin position="7"/>
        <end position="27"/>
    </location>
</feature>
<keyword evidence="2" id="KW-0294">Fucose metabolism</keyword>
<reference evidence="5 6" key="1">
    <citation type="journal article" date="2016" name="Mol. Biol. Evol.">
        <title>Comparative Genomics of Early-Diverging Mushroom-Forming Fungi Provides Insights into the Origins of Lignocellulose Decay Capabilities.</title>
        <authorList>
            <person name="Nagy L.G."/>
            <person name="Riley R."/>
            <person name="Tritt A."/>
            <person name="Adam C."/>
            <person name="Daum C."/>
            <person name="Floudas D."/>
            <person name="Sun H."/>
            <person name="Yadav J.S."/>
            <person name="Pangilinan J."/>
            <person name="Larsson K.H."/>
            <person name="Matsuura K."/>
            <person name="Barry K."/>
            <person name="Labutti K."/>
            <person name="Kuo R."/>
            <person name="Ohm R.A."/>
            <person name="Bhattacharya S.S."/>
            <person name="Shirouzu T."/>
            <person name="Yoshinaga Y."/>
            <person name="Martin F.M."/>
            <person name="Grigoriev I.V."/>
            <person name="Hibbett D.S."/>
        </authorList>
    </citation>
    <scope>NUCLEOTIDE SEQUENCE [LARGE SCALE GENOMIC DNA]</scope>
    <source>
        <strain evidence="5 6">HHB10207 ss-3</strain>
    </source>
</reference>
<evidence type="ECO:0000313" key="5">
    <source>
        <dbReference type="EMBL" id="KZT40174.1"/>
    </source>
</evidence>
<dbReference type="GO" id="GO:0006004">
    <property type="term" value="P:fucose metabolic process"/>
    <property type="evidence" value="ECO:0007669"/>
    <property type="project" value="UniProtKB-KW"/>
</dbReference>
<gene>
    <name evidence="5" type="ORF">SISSUDRAFT_1002454</name>
</gene>